<dbReference type="GeneTree" id="ENSGT00940000155808"/>
<dbReference type="PANTHER" id="PTHR13453">
    <property type="entry name" value="KAT8 REGULATORY NSL COMPLEX SUBUNIT 2"/>
    <property type="match status" value="1"/>
</dbReference>
<reference evidence="17" key="1">
    <citation type="journal article" date="2002" name="Science">
        <title>The draft genome of Ciona intestinalis: insights into chordate and vertebrate origins.</title>
        <authorList>
            <person name="Dehal P."/>
            <person name="Satou Y."/>
            <person name="Campbell R.K."/>
            <person name="Chapman J."/>
            <person name="Degnan B."/>
            <person name="De Tomaso A."/>
            <person name="Davidson B."/>
            <person name="Di Gregorio A."/>
            <person name="Gelpke M."/>
            <person name="Goodstein D.M."/>
            <person name="Harafuji N."/>
            <person name="Hastings K.E."/>
            <person name="Ho I."/>
            <person name="Hotta K."/>
            <person name="Huang W."/>
            <person name="Kawashima T."/>
            <person name="Lemaire P."/>
            <person name="Martinez D."/>
            <person name="Meinertzhagen I.A."/>
            <person name="Necula S."/>
            <person name="Nonaka M."/>
            <person name="Putnam N."/>
            <person name="Rash S."/>
            <person name="Saiga H."/>
            <person name="Satake M."/>
            <person name="Terry A."/>
            <person name="Yamada L."/>
            <person name="Wang H.G."/>
            <person name="Awazu S."/>
            <person name="Azumi K."/>
            <person name="Boore J."/>
            <person name="Branno M."/>
            <person name="Chin-Bow S."/>
            <person name="DeSantis R."/>
            <person name="Doyle S."/>
            <person name="Francino P."/>
            <person name="Keys D.N."/>
            <person name="Haga S."/>
            <person name="Hayashi H."/>
            <person name="Hino K."/>
            <person name="Imai K.S."/>
            <person name="Inaba K."/>
            <person name="Kano S."/>
            <person name="Kobayashi K."/>
            <person name="Kobayashi M."/>
            <person name="Lee B.I."/>
            <person name="Makabe K.W."/>
            <person name="Manohar C."/>
            <person name="Matassi G."/>
            <person name="Medina M."/>
            <person name="Mochizuki Y."/>
            <person name="Mount S."/>
            <person name="Morishita T."/>
            <person name="Miura S."/>
            <person name="Nakayama A."/>
            <person name="Nishizaka S."/>
            <person name="Nomoto H."/>
            <person name="Ohta F."/>
            <person name="Oishi K."/>
            <person name="Rigoutsos I."/>
            <person name="Sano M."/>
            <person name="Sasaki A."/>
            <person name="Sasakura Y."/>
            <person name="Shoguchi E."/>
            <person name="Shin-i T."/>
            <person name="Spagnuolo A."/>
            <person name="Stainier D."/>
            <person name="Suzuki M.M."/>
            <person name="Tassy O."/>
            <person name="Takatori N."/>
            <person name="Tokuoka M."/>
            <person name="Yagi K."/>
            <person name="Yoshizaki F."/>
            <person name="Wada S."/>
            <person name="Zhang C."/>
            <person name="Hyatt P.D."/>
            <person name="Larimer F."/>
            <person name="Detter C."/>
            <person name="Doggett N."/>
            <person name="Glavina T."/>
            <person name="Hawkins T."/>
            <person name="Richardson P."/>
            <person name="Lucas S."/>
            <person name="Kohara Y."/>
            <person name="Levine M."/>
            <person name="Satoh N."/>
            <person name="Rokhsar D.S."/>
        </authorList>
    </citation>
    <scope>NUCLEOTIDE SEQUENCE [LARGE SCALE GENOMIC DNA]</scope>
</reference>
<feature type="compositionally biased region" description="Basic and acidic residues" evidence="14">
    <location>
        <begin position="115"/>
        <end position="125"/>
    </location>
</feature>
<evidence type="ECO:0000259" key="15">
    <source>
        <dbReference type="Pfam" id="PF13891"/>
    </source>
</evidence>
<dbReference type="AlphaFoldDB" id="F6YNK9"/>
<dbReference type="Proteomes" id="UP000008144">
    <property type="component" value="Chromosome 1"/>
</dbReference>
<keyword evidence="8" id="KW-0496">Mitochondrion</keyword>
<feature type="region of interest" description="Disordered" evidence="14">
    <location>
        <begin position="110"/>
        <end position="131"/>
    </location>
</feature>
<proteinExistence type="predicted"/>
<dbReference type="STRING" id="7719.ENSCINP00000023413"/>
<evidence type="ECO:0000256" key="12">
    <source>
        <dbReference type="ARBA" id="ARBA00093359"/>
    </source>
</evidence>
<dbReference type="EMBL" id="EAAA01000331">
    <property type="status" value="NOT_ANNOTATED_CDS"/>
    <property type="molecule type" value="Genomic_DNA"/>
</dbReference>
<dbReference type="HOGENOM" id="CLU_435866_0_0_1"/>
<dbReference type="PANTHER" id="PTHR13453:SF1">
    <property type="entry name" value="KAT8 REGULATORY NSL COMPLEX SUBUNIT 2"/>
    <property type="match status" value="1"/>
</dbReference>
<dbReference type="Ensembl" id="ENSCINT00000023659.2">
    <property type="protein sequence ID" value="ENSCINP00000023413.2"/>
    <property type="gene ID" value="ENSCING00000012575.2"/>
</dbReference>
<evidence type="ECO:0000256" key="7">
    <source>
        <dbReference type="ARBA" id="ARBA00022853"/>
    </source>
</evidence>
<dbReference type="InterPro" id="IPR026316">
    <property type="entry name" value="NSL2"/>
</dbReference>
<evidence type="ECO:0000256" key="10">
    <source>
        <dbReference type="ARBA" id="ARBA00032947"/>
    </source>
</evidence>
<keyword evidence="7" id="KW-0156">Chromatin regulator</keyword>
<reference evidence="16" key="2">
    <citation type="journal article" date="2008" name="Genome Biol.">
        <title>Improved genome assembly and evidence-based global gene model set for the chordate Ciona intestinalis: new insight into intron and operon populations.</title>
        <authorList>
            <person name="Satou Y."/>
            <person name="Mineta K."/>
            <person name="Ogasawara M."/>
            <person name="Sasakura Y."/>
            <person name="Shoguchi E."/>
            <person name="Ueno K."/>
            <person name="Yamada L."/>
            <person name="Matsumoto J."/>
            <person name="Wasserscheid J."/>
            <person name="Dewar K."/>
            <person name="Wiley G.B."/>
            <person name="Macmil S.L."/>
            <person name="Roe B.A."/>
            <person name="Zeller R.W."/>
            <person name="Hastings K.E."/>
            <person name="Lemaire P."/>
            <person name="Lindquist E."/>
            <person name="Endo T."/>
            <person name="Hotta K."/>
            <person name="Inaba K."/>
        </authorList>
    </citation>
    <scope>NUCLEOTIDE SEQUENCE [LARGE SCALE GENOMIC DNA]</scope>
    <source>
        <strain evidence="16">wild type</strain>
    </source>
</reference>
<evidence type="ECO:0000256" key="3">
    <source>
        <dbReference type="ARBA" id="ARBA00015508"/>
    </source>
</evidence>
<reference evidence="16" key="4">
    <citation type="submission" date="2025-09" db="UniProtKB">
        <authorList>
            <consortium name="Ensembl"/>
        </authorList>
    </citation>
    <scope>IDENTIFICATION</scope>
</reference>
<sequence length="628" mass="71651">MEKQIKRNHSCKHKICRRTRYRNYKFCYLHILDDKSAPFTTCQYISNVTKRKCSNPALKPDRSNSTVPCLCEIHNNAKSQTNRIKYRSHRKKNSKLADRDYQPTLLQKLRKHHKSNDGEAKHNTDDESGQPYDLAMEQLELDTYENRQWVTGLSTSWKSGEADIDVDLVEDLNNPLKYAGAYTAEEVISMSKDRLVRLQSLYIDQFKHLHRTLQEGRRKYLVDKSIEEQQGSSHSSSKQLSSRSEHHHLHELKSLVGFRRRSGEEILLHKKLKKRRLEITKGKTVMPLEAQPHRSRCSHVTKNTRCKSSCLPYTKYCTAHILEDPLQIMYKKCNWKGCTIPVCVMSLEQSKQKAQCFCPAHRKLPEFSQKLEKLVSNIGEANTVIVTDNVSVKEETKEQDVEIAEVLGDILTTVEDGLNIINMETLIEPKEEMVNGIEDDKEEVIPIPPPVVDDTPMILVEEDSMGVEEHQVESHPPMDVDPPEDVDFSKSSSVINSISTGQLFMVSNSPDEGALHLEPLIPSLSSHGHTVSVLPSENNNDSCEKFLREKGYAENAETESRQSVTLEIGDAKQSKSIEAKVQHQGAIISVSNERTKYEKTSKKIVTTTLVPPVETKRETSDKEEHLEE</sequence>
<dbReference type="GO" id="GO:0005634">
    <property type="term" value="C:nucleus"/>
    <property type="evidence" value="ECO:0007669"/>
    <property type="project" value="UniProtKB-SubCell"/>
</dbReference>
<comment type="function">
    <text evidence="12">Non-catalytic component of the NSL histone acetyltransferase complex, a multiprotein complex that mediates histone H4 acetylation at 'Lys-5'- and 'Lys-8' (H4K5ac and H4K8ac) at transcription start sites and promotes transcription initiation. Required for NSL complex stability and for transcription of intraciliary transport genes in both ciliated and non-ciliated cells by regulating histone H4 acetylation at 'Lys-5'- and 'Lys-12' (H4K5ac and H4K12ac). This is necessary for cilium assembly in ciliated cells and for organization of the microtubule cytoskeleton in non-ciliated cells. Required within the NSL complex to maintain nuclear architecture stability by promoting KAT8-mediated acetylation of lamin LMNA.</text>
</comment>
<dbReference type="GO" id="GO:0044545">
    <property type="term" value="C:NSL complex"/>
    <property type="evidence" value="ECO:0000318"/>
    <property type="project" value="GO_Central"/>
</dbReference>
<evidence type="ECO:0000313" key="17">
    <source>
        <dbReference type="Proteomes" id="UP000008144"/>
    </source>
</evidence>
<keyword evidence="9" id="KW-0539">Nucleus</keyword>
<dbReference type="InParanoid" id="F6YNK9"/>
<keyword evidence="4" id="KW-1017">Isopeptide bond</keyword>
<dbReference type="GO" id="GO:0005739">
    <property type="term" value="C:mitochondrion"/>
    <property type="evidence" value="ECO:0007669"/>
    <property type="project" value="UniProtKB-SubCell"/>
</dbReference>
<keyword evidence="17" id="KW-1185">Reference proteome</keyword>
<evidence type="ECO:0000256" key="9">
    <source>
        <dbReference type="ARBA" id="ARBA00023242"/>
    </source>
</evidence>
<dbReference type="Pfam" id="PF13891">
    <property type="entry name" value="zf-C3HC3H_KANSL2"/>
    <property type="match status" value="2"/>
</dbReference>
<evidence type="ECO:0000256" key="14">
    <source>
        <dbReference type="SAM" id="MobiDB-lite"/>
    </source>
</evidence>
<dbReference type="GO" id="GO:0006325">
    <property type="term" value="P:chromatin organization"/>
    <property type="evidence" value="ECO:0007669"/>
    <property type="project" value="UniProtKB-KW"/>
</dbReference>
<keyword evidence="5" id="KW-0597">Phosphoprotein</keyword>
<feature type="compositionally biased region" description="Low complexity" evidence="14">
    <location>
        <begin position="228"/>
        <end position="242"/>
    </location>
</feature>
<reference evidence="16" key="3">
    <citation type="submission" date="2025-08" db="UniProtKB">
        <authorList>
            <consortium name="Ensembl"/>
        </authorList>
    </citation>
    <scope>IDENTIFICATION</scope>
</reference>
<evidence type="ECO:0000256" key="5">
    <source>
        <dbReference type="ARBA" id="ARBA00022553"/>
    </source>
</evidence>
<name>F6YNK9_CIOIN</name>
<evidence type="ECO:0000313" key="16">
    <source>
        <dbReference type="Ensembl" id="ENSCINP00000023413.2"/>
    </source>
</evidence>
<feature type="region of interest" description="Disordered" evidence="14">
    <location>
        <begin position="226"/>
        <end position="245"/>
    </location>
</feature>
<dbReference type="FunCoup" id="F6YNK9">
    <property type="interactions" value="299"/>
</dbReference>
<keyword evidence="6" id="KW-0832">Ubl conjugation</keyword>
<comment type="subcellular location">
    <subcellularLocation>
        <location evidence="2">Mitochondrion</location>
    </subcellularLocation>
    <subcellularLocation>
        <location evidence="1">Nucleus</location>
    </subcellularLocation>
</comment>
<evidence type="ECO:0000256" key="13">
    <source>
        <dbReference type="ARBA" id="ARBA00093543"/>
    </source>
</evidence>
<evidence type="ECO:0000256" key="2">
    <source>
        <dbReference type="ARBA" id="ARBA00004173"/>
    </source>
</evidence>
<evidence type="ECO:0000256" key="1">
    <source>
        <dbReference type="ARBA" id="ARBA00004123"/>
    </source>
</evidence>
<evidence type="ECO:0000256" key="11">
    <source>
        <dbReference type="ARBA" id="ARBA00033378"/>
    </source>
</evidence>
<accession>F6YNK9</accession>
<protein>
    <recommendedName>
        <fullName evidence="3">KAT8 regulatory NSL complex subunit 2</fullName>
    </recommendedName>
    <alternativeName>
        <fullName evidence="11">NSL complex protein NSL2</fullName>
    </alternativeName>
    <alternativeName>
        <fullName evidence="10">Non-specific lethal 2 homolog</fullName>
    </alternativeName>
</protein>
<feature type="domain" description="KANL2-like probable zinc-finger" evidence="15">
    <location>
        <begin position="11"/>
        <end position="75"/>
    </location>
</feature>
<organism evidence="16 17">
    <name type="scientific">Ciona intestinalis</name>
    <name type="common">Transparent sea squirt</name>
    <name type="synonym">Ascidia intestinalis</name>
    <dbReference type="NCBI Taxonomy" id="7719"/>
    <lineage>
        <taxon>Eukaryota</taxon>
        <taxon>Metazoa</taxon>
        <taxon>Chordata</taxon>
        <taxon>Tunicata</taxon>
        <taxon>Ascidiacea</taxon>
        <taxon>Phlebobranchia</taxon>
        <taxon>Cionidae</taxon>
        <taxon>Ciona</taxon>
    </lineage>
</organism>
<evidence type="ECO:0000256" key="6">
    <source>
        <dbReference type="ARBA" id="ARBA00022843"/>
    </source>
</evidence>
<feature type="domain" description="KANL2-like probable zinc-finger" evidence="15">
    <location>
        <begin position="299"/>
        <end position="361"/>
    </location>
</feature>
<comment type="subunit">
    <text evidence="13">Component of the NSL complex at least composed of KAT8/MOF, KANSL1, KANSL2, KANSL3, MCRS1, PHF20, OGT1/OGT, WDR5 and HCFC1.</text>
</comment>
<evidence type="ECO:0000256" key="8">
    <source>
        <dbReference type="ARBA" id="ARBA00023128"/>
    </source>
</evidence>
<dbReference type="InterPro" id="IPR025927">
    <property type="entry name" value="Znf_KANL2-like"/>
</dbReference>
<evidence type="ECO:0000256" key="4">
    <source>
        <dbReference type="ARBA" id="ARBA00022499"/>
    </source>
</evidence>